<dbReference type="NCBIfam" id="TIGR03599">
    <property type="entry name" value="YloV"/>
    <property type="match status" value="1"/>
</dbReference>
<dbReference type="InterPro" id="IPR033470">
    <property type="entry name" value="FakA-like_C"/>
</dbReference>
<dbReference type="InterPro" id="IPR050270">
    <property type="entry name" value="DegV_domain_contain"/>
</dbReference>
<reference evidence="2" key="1">
    <citation type="submission" date="2022-12" db="EMBL/GenBank/DDBJ databases">
        <title>Description and comparative metabolic analysis of Aerococcus sp. nov., isolated from the feces of a pig.</title>
        <authorList>
            <person name="Chang Y.-H."/>
        </authorList>
    </citation>
    <scope>NUCLEOTIDE SEQUENCE</scope>
    <source>
        <strain evidence="2">YH-aer222</strain>
    </source>
</reference>
<keyword evidence="3" id="KW-1185">Reference proteome</keyword>
<dbReference type="Pfam" id="PF02734">
    <property type="entry name" value="Dak2"/>
    <property type="match status" value="1"/>
</dbReference>
<evidence type="ECO:0000259" key="1">
    <source>
        <dbReference type="PROSITE" id="PS51480"/>
    </source>
</evidence>
<protein>
    <submittedName>
        <fullName evidence="2">DAK2 domain-containing protein</fullName>
    </submittedName>
</protein>
<name>A0A9X3JD68_9LACT</name>
<dbReference type="Pfam" id="PF13684">
    <property type="entry name" value="FakA-like_C"/>
    <property type="match status" value="1"/>
</dbReference>
<dbReference type="InterPro" id="IPR019986">
    <property type="entry name" value="YloV-like"/>
</dbReference>
<dbReference type="AlphaFoldDB" id="A0A9X3JD68"/>
<gene>
    <name evidence="2" type="ORF">OW157_02685</name>
</gene>
<dbReference type="EMBL" id="JAPRFR010000001">
    <property type="protein sequence ID" value="MCZ0725473.1"/>
    <property type="molecule type" value="Genomic_DNA"/>
</dbReference>
<dbReference type="GO" id="GO:0004371">
    <property type="term" value="F:glycerone kinase activity"/>
    <property type="evidence" value="ECO:0007669"/>
    <property type="project" value="InterPro"/>
</dbReference>
<dbReference type="PANTHER" id="PTHR33434:SF4">
    <property type="entry name" value="PHOSPHATASE PROTEIN"/>
    <property type="match status" value="1"/>
</dbReference>
<organism evidence="2 3">
    <name type="scientific">Aerococcus kribbianus</name>
    <dbReference type="NCBI Taxonomy" id="2999064"/>
    <lineage>
        <taxon>Bacteria</taxon>
        <taxon>Bacillati</taxon>
        <taxon>Bacillota</taxon>
        <taxon>Bacilli</taxon>
        <taxon>Lactobacillales</taxon>
        <taxon>Aerococcaceae</taxon>
        <taxon>Aerococcus</taxon>
    </lineage>
</organism>
<dbReference type="SMART" id="SM01121">
    <property type="entry name" value="Dak1_2"/>
    <property type="match status" value="1"/>
</dbReference>
<comment type="caution">
    <text evidence="2">The sequence shown here is derived from an EMBL/GenBank/DDBJ whole genome shotgun (WGS) entry which is preliminary data.</text>
</comment>
<dbReference type="PANTHER" id="PTHR33434">
    <property type="entry name" value="DEGV DOMAIN-CONTAINING PROTEIN DR_1986-RELATED"/>
    <property type="match status" value="1"/>
</dbReference>
<dbReference type="InterPro" id="IPR048394">
    <property type="entry name" value="FakA-like_M"/>
</dbReference>
<dbReference type="Pfam" id="PF21645">
    <property type="entry name" value="FakA-like_M"/>
    <property type="match status" value="1"/>
</dbReference>
<proteinExistence type="predicted"/>
<dbReference type="InterPro" id="IPR004007">
    <property type="entry name" value="DhaL_dom"/>
</dbReference>
<dbReference type="PROSITE" id="PS51480">
    <property type="entry name" value="DHAL"/>
    <property type="match status" value="1"/>
</dbReference>
<feature type="domain" description="DhaL" evidence="1">
    <location>
        <begin position="9"/>
        <end position="202"/>
    </location>
</feature>
<dbReference type="InterPro" id="IPR036117">
    <property type="entry name" value="DhaL_dom_sf"/>
</dbReference>
<dbReference type="SUPFAM" id="SSF101473">
    <property type="entry name" value="DhaL-like"/>
    <property type="match status" value="1"/>
</dbReference>
<accession>A0A9X3JD68</accession>
<evidence type="ECO:0000313" key="3">
    <source>
        <dbReference type="Proteomes" id="UP001146670"/>
    </source>
</evidence>
<dbReference type="GO" id="GO:0006071">
    <property type="term" value="P:glycerol metabolic process"/>
    <property type="evidence" value="ECO:0007669"/>
    <property type="project" value="InterPro"/>
</dbReference>
<evidence type="ECO:0000313" key="2">
    <source>
        <dbReference type="EMBL" id="MCZ0725473.1"/>
    </source>
</evidence>
<dbReference type="Proteomes" id="UP001146670">
    <property type="component" value="Unassembled WGS sequence"/>
</dbReference>
<dbReference type="Gene3D" id="1.25.40.340">
    <property type="match status" value="1"/>
</dbReference>
<dbReference type="SMART" id="SM01120">
    <property type="entry name" value="Dak2"/>
    <property type="match status" value="1"/>
</dbReference>
<sequence>MENEKISVTAFRDMIEVGGNRLNANAEYVNSLNVFPVPDGDTGTNMNLSFTSGMEHVKNTQEETITALAQALAKGLLMGARGNSGVILSQLFRGFSRGLEACQESINAQELANAFQAGVDTAYKAVMKPVEGTILTVARESAQAGLDAAAAGEDVIAVMSAVQSKAQEALDQTQEQLPVLKEVGVVDSGGQGLLFIYTGFLESLTGQAVPVNTLDPESADITELAHHDNFFNASHSVETEDIKYGFCTEIMVSLGKGKTVTDEFDYDEFRNYLDSLGDSLLVVADDEVVKVHVHTETPGEVMNYGQKFGDLIKIKVDNMRLQHDDILAGKGAEVQPKEAAKKSPYGIISVAAGDGVHELFKSLGVTQIINGGQTMNPSTQDILDAIDQANAENIIILPNNSNIFMAAKQAAEVADQPAVVVPSRSINQGLTAMLGFNDQASLEDNQDNMTAELDNVKSGAITNAIRDTSIDGIQIKDGDYMGIIEKDIKVANADLDQATIATIEAMLDDDAELVTLIYGDQVQENDAQKIGQAIEDKYDDIEIEIVPGNQPVYHYLISVE</sequence>